<dbReference type="GO" id="GO:0008203">
    <property type="term" value="P:cholesterol metabolic process"/>
    <property type="evidence" value="ECO:0007669"/>
    <property type="project" value="UniProtKB-KW"/>
</dbReference>
<dbReference type="GO" id="GO:0031419">
    <property type="term" value="F:cobalamin binding"/>
    <property type="evidence" value="ECO:0007669"/>
    <property type="project" value="UniProtKB-KW"/>
</dbReference>
<dbReference type="InterPro" id="IPR018097">
    <property type="entry name" value="EGF_Ca-bd_CS"/>
</dbReference>
<feature type="domain" description="CUB" evidence="27">
    <location>
        <begin position="951"/>
        <end position="1067"/>
    </location>
</feature>
<dbReference type="InterPro" id="IPR049883">
    <property type="entry name" value="NOTCH1_EGF-like"/>
</dbReference>
<feature type="domain" description="CUB" evidence="27">
    <location>
        <begin position="1422"/>
        <end position="1541"/>
    </location>
</feature>
<dbReference type="GeneID" id="105364081"/>
<dbReference type="InterPro" id="IPR001881">
    <property type="entry name" value="EGF-like_Ca-bd_dom"/>
</dbReference>
<dbReference type="KEGG" id="csol:105364081"/>
<dbReference type="PROSITE" id="PS00010">
    <property type="entry name" value="ASX_HYDROXYL"/>
    <property type="match status" value="2"/>
</dbReference>
<keyword evidence="3" id="KW-1003">Cell membrane</keyword>
<keyword evidence="11" id="KW-0106">Calcium</keyword>
<dbReference type="PROSITE" id="PS01187">
    <property type="entry name" value="EGF_CA"/>
    <property type="match status" value="1"/>
</dbReference>
<dbReference type="PROSITE" id="PS01186">
    <property type="entry name" value="EGF_2"/>
    <property type="match status" value="2"/>
</dbReference>
<keyword evidence="15 26" id="KW-1015">Disulfide bond</keyword>
<comment type="function">
    <text evidence="23">Endocytic receptor which plays a role in lipoprotein, vitamin and iron metabolism by facilitating their uptake. Acts together with LRP2 to mediate endocytosis of high-density lipoproteins, GC, hemoglobin, ALB, TF and SCGB1A1. Acts together with AMN to mediate endocytosis of the CBLIF-cobalamin complex. Binds to ALB, MB, Kappa and lambda-light chains, TF, hemoglobin, GC, SCGB1A1, APOA1, high density lipoprotein, and the CBLIF-cobalamin complex. Ligand binding requires calcium. Serves as important transporter in several absorptive epithelia, including intestine, renal proximal tubules and embryonic yolk sac. May play an important role in the development of the peri-implantation embryo through internalization of APOA1 and cholesterol. Binds to LGALS3 at the maternal-fetal interface.</text>
</comment>
<feature type="domain" description="EGF-like" evidence="28">
    <location>
        <begin position="187"/>
        <end position="228"/>
    </location>
</feature>
<evidence type="ECO:0000256" key="24">
    <source>
        <dbReference type="ARBA" id="ARBA00049703"/>
    </source>
</evidence>
<feature type="disulfide bond" evidence="26">
    <location>
        <begin position="416"/>
        <end position="426"/>
    </location>
</feature>
<feature type="domain" description="CUB" evidence="27">
    <location>
        <begin position="1659"/>
        <end position="1771"/>
    </location>
</feature>
<feature type="disulfide bond" evidence="25">
    <location>
        <begin position="493"/>
        <end position="520"/>
    </location>
</feature>
<dbReference type="FunFam" id="2.10.25.10:FF:000260">
    <property type="entry name" value="Notch receptor 4"/>
    <property type="match status" value="1"/>
</dbReference>
<feature type="domain" description="CUB" evidence="27">
    <location>
        <begin position="2376"/>
        <end position="2498"/>
    </location>
</feature>
<dbReference type="Gene3D" id="2.60.120.290">
    <property type="entry name" value="Spermadhesin, CUB domain"/>
    <property type="match status" value="26"/>
</dbReference>
<keyword evidence="13" id="KW-0443">Lipid metabolism</keyword>
<dbReference type="PROSITE" id="PS01180">
    <property type="entry name" value="CUB"/>
    <property type="match status" value="27"/>
</dbReference>
<evidence type="ECO:0000313" key="29">
    <source>
        <dbReference type="Proteomes" id="UP000695007"/>
    </source>
</evidence>
<evidence type="ECO:0000259" key="28">
    <source>
        <dbReference type="PROSITE" id="PS50026"/>
    </source>
</evidence>
<feature type="domain" description="CUB" evidence="27">
    <location>
        <begin position="2009"/>
        <end position="2129"/>
    </location>
</feature>
<dbReference type="SUPFAM" id="SSF57196">
    <property type="entry name" value="EGF/Laminin"/>
    <property type="match status" value="5"/>
</dbReference>
<feature type="domain" description="CUB" evidence="27">
    <location>
        <begin position="1775"/>
        <end position="1886"/>
    </location>
</feature>
<dbReference type="FunFam" id="2.60.120.290:FF:000060">
    <property type="entry name" value="Cubilin homolog"/>
    <property type="match status" value="1"/>
</dbReference>
<evidence type="ECO:0000256" key="1">
    <source>
        <dbReference type="ARBA" id="ARBA00004202"/>
    </source>
</evidence>
<evidence type="ECO:0000256" key="12">
    <source>
        <dbReference type="ARBA" id="ARBA00022927"/>
    </source>
</evidence>
<feature type="domain" description="EGF-like" evidence="28">
    <location>
        <begin position="149"/>
        <end position="185"/>
    </location>
</feature>
<evidence type="ECO:0000256" key="17">
    <source>
        <dbReference type="ARBA" id="ARBA00023180"/>
    </source>
</evidence>
<evidence type="ECO:0000256" key="26">
    <source>
        <dbReference type="PROSITE-ProRule" id="PRU00076"/>
    </source>
</evidence>
<feature type="domain" description="CUB" evidence="27">
    <location>
        <begin position="1073"/>
        <end position="1185"/>
    </location>
</feature>
<evidence type="ECO:0000256" key="6">
    <source>
        <dbReference type="ARBA" id="ARBA00022628"/>
    </source>
</evidence>
<dbReference type="InterPro" id="IPR035914">
    <property type="entry name" value="Sperma_CUB_dom_sf"/>
</dbReference>
<evidence type="ECO:0000256" key="18">
    <source>
        <dbReference type="ARBA" id="ARBA00023221"/>
    </source>
</evidence>
<keyword evidence="18" id="KW-0753">Steroid metabolism</keyword>
<keyword evidence="12" id="KW-0653">Protein transport</keyword>
<dbReference type="FunFam" id="2.60.120.290:FF:000013">
    <property type="entry name" value="Membrane frizzled-related protein"/>
    <property type="match status" value="4"/>
</dbReference>
<keyword evidence="16" id="KW-1207">Sterol metabolism</keyword>
<dbReference type="PROSITE" id="PS00022">
    <property type="entry name" value="EGF_1"/>
    <property type="match status" value="4"/>
</dbReference>
<sequence>MDNNIIRIVPVLETINGNLYITSAKDKNITLKTLGNGNLNINEINLLHIIMTAQNASRLVERWKLGILNDIESTIQRLTRIIEGPNGLIRKMNSFEYSSYPTVNNSKSSTSSSIIENKANIFTTFQVRSINNRLRRLEKKFRTITVKLRTNECLSDPCQNGATCIDHYDTFQCQCTPEWEGTLCTKDVNECERLLDKPSGCQNGATCVNLPGSFSCTCTPGWHGFHCSTQKSICDQSNNVELCGNGICVRTNSPLGYTCICKPGWDHLDDHNPSCRKDVDECTISRYPCSINPFVTCHNVPGTFYCGVCPSGFTGDGFKCQDIDECSLNNGGCSTTPLVECLNTLGSRKCGPCPNGFRGDGITCFYVGSCAINNGGCHSLATCKEGPNSETFCLCSEGYQGSGKGPQGCTPVHNACTNNPCIHGTCSSHGTDSFICICNDGYTGTTCNISISPCVPNPCQNSGVCRITIRGNRFCECTASFAGSTCSIPKPSCGGFFRSSFGYIEFPIEIGSKYDHGLSCAWVILTNHTMVLNVTFTRFALEDSRGSDECKHDYVQIHDGRSAGKHILGRYCGDKLPNNGTIISTHNSLYIWFHSDSTINSDGFALNWTTIEPLCGGDINQEHGSITSPGFPGKYPNNRNCYWNIHVSAGKRIALHFTSLMIEEHATCQFDYVEINETTYIGEHRLGIFCNHSKPEPITTSGSNVIVHFHSDNSGADSGFHLSFLSIPGAPDCGGIYTSESGEITSPKYSGNYRSGMICDWEIRLPETSNVRINWLNFDVESSRNCMFDSVQIYEGLDINSPLIGKYCGSVLPPPVSIKSNKILIRFESDANLEEQGFSMKYEVECGGIFTEPSGVLNSPFYPNYYPALKDYIEVGGIVNNHTECDFDRLEIRDGDMKNSTLLLTLCGSLHNILSNPIYSTQNYMYIEFFTDANIQNRGFKANYTTIDSECGGIYNNAPGTINVPGNIGKWRFNIDCFWTIHAPSTNAIQITWTSFPNQHSRMNEDCKRNYIELIEDYRSTNSKSLGKYCPLKAPPLIMTTQGNDLTLHYRAGHISDIDYQATYVFINNTYNCGGHYFAEMGYIRSPNYPKKYPKNKECIWIIEAQNKYLISLNFGSFDLENSTKCSNDYLEIRSGSQDNSPLLGKFCGIKVENEITSMTNQIYIKFVTDSSLQNQGFEIQWRSTKTGCGGNLHTSSGAIISPNYPQNYYHQAICTWNIRISAGSIIRIAFIDFDIEDHVKCSFDYIEISDIINGYMQNTQRFCGSIIPPFFLSNSNQIKLVFRSDVLASSRGFHLRYTTECINKVTGFQGVIESPNFPQSYENLSNCSWIISVPIGNRINITFSHFNIQPDLDDKCDKNYIRIQEGDRDKPNTEILKKCGSEEDVLPLKISSKQRQVFITFVSDRFQVGSGFRLEWNVNGCSEHLTKFYGQFTSPGFPNGDKLPYSNIICEWLIEVDFEKSIEITFATIETTKTRACLPDSDGSIEIYNGPNKNAPQIVNNLCYSNTPVTFTSTGNQMLIKYSSTVEYASHGFKAIYHAVNIKCGGKFTGQTGVIHSVNYPKNYPHNQNCEWLIIVDVNHAVNVTFVDLDLEKSRNCSDDYIKIYDGNKVEAPLLGKHCQSVDLLPSYISSGNQMLIIMRTDSFVSAKGFKAYYNRTCGARIIVDSDGFIRSSRTLHTTFLNCSWILTAKDPSNKIVLTFNHIDLLVSDCSSNHIEIYEGEGIEGPLLGQICSNKIPSPYFSSGNALTIHLIFGSGDIIGDNFEATYSTFTSACGGKYTAESGIIVSPNYPLSYPNKADCIWIISNSPGNKVSLIFENFELINSDNCDMDYLEIRDNNGIGKLQGVFCGNNFESITSSQSLWIRFKTSANTIGNPKGFKSEYHLLFGDELTGDYGEIASPMYPLPYRKSETFSWRITVDFNYIIRIQFLDFNFYSIDFYDGFNDDAPQIMELCGISTPSEPLTSSGNIIFIKMENSFDHVGNWFHLKWLKIPRLISNENLEEIINSKNSKLILLTEHNGTYTFNSPGYPNGYEDNIQYSWTFVSPVGTHLVLKFLTIDLEESEDCITDYVAIYKGYSTSFESNENLLKKVCLSNSTMSNFPSTNVMTVQFITDAYRNESGFSAVVVAECGGTIEESNGFIQVSEITKFVMPRLYTYTCEWIVKVRSGRRINVKIVENHIENSRPKTKDNSCTSNYLMLKNGESSSSPLLGIGKYCNGIKPPIQNTSSNYLYVKLVVSLPAVNFKLAFRELGHDCGGRFELSAMTASQQEITSPNYPNIPTPHTECFWTFMNTNENRLTINFLDRFDLAFSENCEQEYIEIRDGGTDTSPLLGRYCKNTPPSSLSTKGNIMYIHYFTDLMEPRNGFKALVTSGDICGGIERETRGGIITSPNYPNSYTTKSYFCSWWIIAPSSNRGIKLQFQDLKLPFQRNCTNTDHVVIYEKIPGNFNSTEIGTYCGKRIPGVIEVLTNEAMVVFKSSLTNIKQTIATGFRLNYTFNHNRCGSILNGMSGNFQTDGYPRSTSYKFCNWKISVQEGFQIIVDIIDLDLGEDRYVMDSRVSFYHDPDSIALIKLLRNSTQSMRIASSSNFMSIYFISTGSSRGMKAKYFTSEPAPCGQKLNNWEGTLTSPRLAIFNESAFYCKWIIQQPETFESIQKIDLTLAITISGTINKGKGSVSCWNYLGYIFIKGDEPVAKICGNFTKNSITIASPFRSYSIEAVNATHMAKVNFIMKYKWYQCGGILNGPSHIIQAPINMSHPVYCAWKIKYPNIDDSILINFTKMNLSSCDKSYIQIKGRTYRSPHLGKFCGNEIPQNIVSPANEFMMEYYSNENFANFEIHLEPAKYACGGIIKGKETEIMSPGFPQGYSNNTECIWEIVANVGYHIGIKFIERFNLETSTNCKNDFIDEWSEELQNKTNHWKNLGRICGRSPPEKPFNTSTNKMKIKFVSNDRIEGEGFKAVWYQNCGGVYEATQILKYIQSPNFLYSLYPSNIICNYTLIAPNDQEIIVDFTDFYLEGNSITCPYDNLTIFFYTGDWMRNQNTWCGNNSPGKKMSKGRMEIIFRTDNSINRLGFKFKYSVNDCGGLITNPRIINPHMVNDPGSYEYMNCIWVIKAPPIKSILLRFEKLKILQPLGSCISSFVRIYEGNSTQNNKLKATFCGDMSKNLPVLQSDGNIMTIFFHTSSYGENDHFLKAAILFVNGPEEGCGGNINVSSVTQFRTQLSNTYDPFQDCQWLIFSPQGYNIQFTINQLDLKNSKFNETQENQITCNSDYMEVRDGGPYAELIGIYCGNKAPPPILTSSNLLWIRFVSDGINQGQGVKGLFQIITSPCGISDLSLGNDTRILTSPNYPDDYTSDIICRWVIRASSGRFKRIRIVFKDFYLKDSKLCEKEYLQIADMDNREIISEGFGEQLIIGGTKTHHHNIIVASRNPQSYYKYCGSNIPHDYYSNYRDVEITYKALFEKGKRQRFKFEYGRASCSHNYTELQGRIIHEDITDCWVTIQVPVNYTINLYFNHFFLPGTPDCSEGNMQIREGLFNGHIIQTICNYETPNPVFSQSNRISFHAFSNKEMNYRNNVYDITYTSTKNGRGCGGKIYNYGGVFTSPLYPSPYRNKSSCKWDINVPRGMKVLLHFDIFDIGTHAMCFTDYLTLSEIRSNEEEVITTYCGGDIPADFTSQSDQVFITY</sequence>
<dbReference type="CDD" id="cd22201">
    <property type="entry name" value="cubilin_NTD"/>
    <property type="match status" value="1"/>
</dbReference>
<feature type="domain" description="CUB" evidence="27">
    <location>
        <begin position="846"/>
        <end position="947"/>
    </location>
</feature>
<evidence type="ECO:0000256" key="20">
    <source>
        <dbReference type="ARBA" id="ARBA00023285"/>
    </source>
</evidence>
<keyword evidence="6" id="KW-0846">Cobalamin</keyword>
<evidence type="ECO:0000256" key="16">
    <source>
        <dbReference type="ARBA" id="ARBA00023166"/>
    </source>
</evidence>
<feature type="domain" description="CUB" evidence="27">
    <location>
        <begin position="1545"/>
        <end position="1658"/>
    </location>
</feature>
<evidence type="ECO:0000256" key="14">
    <source>
        <dbReference type="ARBA" id="ARBA00023136"/>
    </source>
</evidence>
<keyword evidence="2" id="KW-0813">Transport</keyword>
<keyword evidence="17" id="KW-0325">Glycoprotein</keyword>
<dbReference type="GO" id="GO:0005765">
    <property type="term" value="C:lysosomal membrane"/>
    <property type="evidence" value="ECO:0007669"/>
    <property type="project" value="UniProtKB-SubCell"/>
</dbReference>
<feature type="domain" description="EGF-like" evidence="28">
    <location>
        <begin position="412"/>
        <end position="448"/>
    </location>
</feature>
<feature type="domain" description="CUB" evidence="27">
    <location>
        <begin position="2130"/>
        <end position="2251"/>
    </location>
</feature>
<keyword evidence="29" id="KW-1185">Reference proteome</keyword>
<dbReference type="FunFam" id="2.10.25.10:FF:000379">
    <property type="entry name" value="Cubilin"/>
    <property type="match status" value="1"/>
</dbReference>
<feature type="disulfide bond" evidence="26">
    <location>
        <begin position="175"/>
        <end position="184"/>
    </location>
</feature>
<feature type="domain" description="EGF-like" evidence="28">
    <location>
        <begin position="366"/>
        <end position="410"/>
    </location>
</feature>
<keyword evidence="20" id="KW-0170">Cobalt</keyword>
<dbReference type="Pfam" id="PF07645">
    <property type="entry name" value="EGF_CA"/>
    <property type="match status" value="2"/>
</dbReference>
<comment type="subcellular location">
    <subcellularLocation>
        <location evidence="1">Cell membrane</location>
        <topology evidence="1">Peripheral membrane protein</topology>
    </subcellularLocation>
    <subcellularLocation>
        <location evidence="21">Lysosome membrane</location>
        <topology evidence="21">Peripheral membrane protein</topology>
    </subcellularLocation>
</comment>
<feature type="domain" description="CUB" evidence="27">
    <location>
        <begin position="2255"/>
        <end position="2373"/>
    </location>
</feature>
<dbReference type="FunFam" id="2.10.25.10:FF:000143">
    <property type="entry name" value="Protein crumbs 1"/>
    <property type="match status" value="1"/>
</dbReference>
<feature type="domain" description="CUB" evidence="27">
    <location>
        <begin position="615"/>
        <end position="727"/>
    </location>
</feature>
<protein>
    <recommendedName>
        <fullName evidence="22">Cubilin</fullName>
    </recommendedName>
</protein>
<feature type="domain" description="CUB" evidence="27">
    <location>
        <begin position="1887"/>
        <end position="1992"/>
    </location>
</feature>
<dbReference type="SMART" id="SM00042">
    <property type="entry name" value="CUB"/>
    <property type="match status" value="26"/>
</dbReference>
<evidence type="ECO:0000256" key="10">
    <source>
        <dbReference type="ARBA" id="ARBA00022737"/>
    </source>
</evidence>
<feature type="domain" description="CUB" evidence="27">
    <location>
        <begin position="3082"/>
        <end position="3199"/>
    </location>
</feature>
<comment type="subunit">
    <text evidence="24">Interacts with AMN. Component of the cubam complex composed of one CUBN trimer and one AMN chain. The cubam complex can dimerize. Interacts with LRP2 in a dual-receptor complex in a calcium-dependent manner. Found in a complex with PID1/PCLI1, LRP1 and CUBNI. Interacts with LRP1 and PID1/PCLI1.</text>
</comment>
<keyword evidence="19" id="KW-0458">Lysosome</keyword>
<feature type="domain" description="CUB" evidence="27">
    <location>
        <begin position="1302"/>
        <end position="1420"/>
    </location>
</feature>
<evidence type="ECO:0000256" key="2">
    <source>
        <dbReference type="ARBA" id="ARBA00022448"/>
    </source>
</evidence>
<evidence type="ECO:0000256" key="5">
    <source>
        <dbReference type="ARBA" id="ARBA00022548"/>
    </source>
</evidence>
<keyword evidence="8" id="KW-0479">Metal-binding</keyword>
<feature type="disulfide bond" evidence="26">
    <location>
        <begin position="438"/>
        <end position="447"/>
    </location>
</feature>
<feature type="domain" description="CUB" evidence="27">
    <location>
        <begin position="2738"/>
        <end position="2842"/>
    </location>
</feature>
<feature type="domain" description="EGF-like" evidence="28">
    <location>
        <begin position="450"/>
        <end position="487"/>
    </location>
</feature>
<dbReference type="GO" id="GO:0005509">
    <property type="term" value="F:calcium ion binding"/>
    <property type="evidence" value="ECO:0007669"/>
    <property type="project" value="InterPro"/>
</dbReference>
<evidence type="ECO:0000256" key="4">
    <source>
        <dbReference type="ARBA" id="ARBA00022536"/>
    </source>
</evidence>
<evidence type="ECO:0000256" key="15">
    <source>
        <dbReference type="ARBA" id="ARBA00023157"/>
    </source>
</evidence>
<dbReference type="Pfam" id="PF00431">
    <property type="entry name" value="CUB"/>
    <property type="match status" value="26"/>
</dbReference>
<dbReference type="FunFam" id="2.60.120.290:FF:000005">
    <property type="entry name" value="Procollagen C-endopeptidase enhancer 1"/>
    <property type="match status" value="5"/>
</dbReference>
<dbReference type="PANTHER" id="PTHR24251">
    <property type="entry name" value="OVOCHYMASE-RELATED"/>
    <property type="match status" value="1"/>
</dbReference>
<evidence type="ECO:0000313" key="30">
    <source>
        <dbReference type="RefSeq" id="XP_011500246.1"/>
    </source>
</evidence>
<feature type="disulfide bond" evidence="26">
    <location>
        <begin position="218"/>
        <end position="227"/>
    </location>
</feature>
<proteinExistence type="predicted"/>
<feature type="domain" description="CUB" evidence="27">
    <location>
        <begin position="1189"/>
        <end position="1301"/>
    </location>
</feature>
<dbReference type="Gene3D" id="2.10.25.10">
    <property type="entry name" value="Laminin"/>
    <property type="match status" value="6"/>
</dbReference>
<feature type="domain" description="CUB" evidence="27">
    <location>
        <begin position="733"/>
        <end position="845"/>
    </location>
</feature>
<comment type="caution">
    <text evidence="26">Lacks conserved residue(s) required for the propagation of feature annotation.</text>
</comment>
<dbReference type="InterPro" id="IPR000152">
    <property type="entry name" value="EGF-type_Asp/Asn_hydroxyl_site"/>
</dbReference>
<keyword evidence="7" id="KW-0165">Cleavage on pair of basic residues</keyword>
<feature type="domain" description="CUB" evidence="27">
    <location>
        <begin position="2502"/>
        <end position="2610"/>
    </location>
</feature>
<keyword evidence="10" id="KW-0677">Repeat</keyword>
<dbReference type="CDD" id="cd00054">
    <property type="entry name" value="EGF_CA"/>
    <property type="match status" value="3"/>
</dbReference>
<accession>A0AAJ6YLG7</accession>
<keyword evidence="9" id="KW-0732">Signal</keyword>
<feature type="non-terminal residue" evidence="30">
    <location>
        <position position="3684"/>
    </location>
</feature>
<evidence type="ECO:0000256" key="25">
    <source>
        <dbReference type="PROSITE-ProRule" id="PRU00059"/>
    </source>
</evidence>
<dbReference type="Pfam" id="PF00008">
    <property type="entry name" value="EGF"/>
    <property type="match status" value="2"/>
</dbReference>
<keyword evidence="4 26" id="KW-0245">EGF-like domain</keyword>
<dbReference type="SMART" id="SM00181">
    <property type="entry name" value="EGF"/>
    <property type="match status" value="8"/>
</dbReference>
<dbReference type="Pfam" id="PF12661">
    <property type="entry name" value="hEGF"/>
    <property type="match status" value="1"/>
</dbReference>
<feature type="domain" description="CUB" evidence="27">
    <location>
        <begin position="2846"/>
        <end position="2964"/>
    </location>
</feature>
<evidence type="ECO:0000256" key="23">
    <source>
        <dbReference type="ARBA" id="ARBA00049611"/>
    </source>
</evidence>
<dbReference type="GO" id="GO:0016324">
    <property type="term" value="C:apical plasma membrane"/>
    <property type="evidence" value="ECO:0007669"/>
    <property type="project" value="UniProtKB-ARBA"/>
</dbReference>
<dbReference type="Proteomes" id="UP000695007">
    <property type="component" value="Unplaced"/>
</dbReference>
<evidence type="ECO:0000256" key="21">
    <source>
        <dbReference type="ARBA" id="ARBA00023765"/>
    </source>
</evidence>
<dbReference type="CDD" id="cd00041">
    <property type="entry name" value="CUB"/>
    <property type="match status" value="24"/>
</dbReference>
<dbReference type="SUPFAM" id="SSF49854">
    <property type="entry name" value="Spermadhesin, CUB domain"/>
    <property type="match status" value="26"/>
</dbReference>
<evidence type="ECO:0000256" key="7">
    <source>
        <dbReference type="ARBA" id="ARBA00022685"/>
    </source>
</evidence>
<feature type="domain" description="CUB" evidence="27">
    <location>
        <begin position="3590"/>
        <end position="3684"/>
    </location>
</feature>
<dbReference type="CTD" id="8029"/>
<feature type="domain" description="CUB" evidence="27">
    <location>
        <begin position="3330"/>
        <end position="3476"/>
    </location>
</feature>
<feature type="domain" description="CUB" evidence="27">
    <location>
        <begin position="493"/>
        <end position="611"/>
    </location>
</feature>
<dbReference type="PROSITE" id="PS50026">
    <property type="entry name" value="EGF_3"/>
    <property type="match status" value="5"/>
</dbReference>
<name>A0AAJ6YLG7_9HYME</name>
<keyword evidence="14" id="KW-0472">Membrane</keyword>
<feature type="domain" description="CUB" evidence="27">
    <location>
        <begin position="2615"/>
        <end position="2736"/>
    </location>
</feature>
<dbReference type="InterPro" id="IPR000859">
    <property type="entry name" value="CUB_dom"/>
</dbReference>
<feature type="domain" description="CUB" evidence="27">
    <location>
        <begin position="3478"/>
        <end position="3584"/>
    </location>
</feature>
<dbReference type="SMART" id="SM00179">
    <property type="entry name" value="EGF_CA"/>
    <property type="match status" value="6"/>
</dbReference>
<reference evidence="30" key="1">
    <citation type="submission" date="2025-08" db="UniProtKB">
        <authorList>
            <consortium name="RefSeq"/>
        </authorList>
    </citation>
    <scope>IDENTIFICATION</scope>
</reference>
<dbReference type="FunFam" id="2.10.25.10:FF:000038">
    <property type="entry name" value="Fibrillin 2"/>
    <property type="match status" value="1"/>
</dbReference>
<feature type="disulfide bond" evidence="26">
    <location>
        <begin position="477"/>
        <end position="486"/>
    </location>
</feature>
<evidence type="ECO:0000256" key="8">
    <source>
        <dbReference type="ARBA" id="ARBA00022723"/>
    </source>
</evidence>
<dbReference type="InterPro" id="IPR000742">
    <property type="entry name" value="EGF"/>
</dbReference>
<dbReference type="GO" id="GO:0015031">
    <property type="term" value="P:protein transport"/>
    <property type="evidence" value="ECO:0007669"/>
    <property type="project" value="UniProtKB-KW"/>
</dbReference>
<evidence type="ECO:0000256" key="3">
    <source>
        <dbReference type="ARBA" id="ARBA00022475"/>
    </source>
</evidence>
<dbReference type="InterPro" id="IPR013032">
    <property type="entry name" value="EGF-like_CS"/>
</dbReference>
<dbReference type="RefSeq" id="XP_011500246.1">
    <property type="nucleotide sequence ID" value="XM_011501944.1"/>
</dbReference>
<evidence type="ECO:0000256" key="19">
    <source>
        <dbReference type="ARBA" id="ARBA00023228"/>
    </source>
</evidence>
<gene>
    <name evidence="30" type="primary">LOC105364081</name>
</gene>
<evidence type="ECO:0000256" key="9">
    <source>
        <dbReference type="ARBA" id="ARBA00022729"/>
    </source>
</evidence>
<evidence type="ECO:0000256" key="22">
    <source>
        <dbReference type="ARBA" id="ARBA00023878"/>
    </source>
</evidence>
<dbReference type="FunFam" id="2.60.120.290:FF:000003">
    <property type="entry name" value="Neuropilin"/>
    <property type="match status" value="1"/>
</dbReference>
<feature type="domain" description="CUB" evidence="27">
    <location>
        <begin position="3206"/>
        <end position="3326"/>
    </location>
</feature>
<evidence type="ECO:0000259" key="27">
    <source>
        <dbReference type="PROSITE" id="PS01180"/>
    </source>
</evidence>
<evidence type="ECO:0000256" key="13">
    <source>
        <dbReference type="ARBA" id="ARBA00023098"/>
    </source>
</evidence>
<organism evidence="29 30">
    <name type="scientific">Ceratosolen solmsi marchali</name>
    <dbReference type="NCBI Taxonomy" id="326594"/>
    <lineage>
        <taxon>Eukaryota</taxon>
        <taxon>Metazoa</taxon>
        <taxon>Ecdysozoa</taxon>
        <taxon>Arthropoda</taxon>
        <taxon>Hexapoda</taxon>
        <taxon>Insecta</taxon>
        <taxon>Pterygota</taxon>
        <taxon>Neoptera</taxon>
        <taxon>Endopterygota</taxon>
        <taxon>Hymenoptera</taxon>
        <taxon>Apocrita</taxon>
        <taxon>Proctotrupomorpha</taxon>
        <taxon>Chalcidoidea</taxon>
        <taxon>Agaonidae</taxon>
        <taxon>Agaoninae</taxon>
        <taxon>Ceratosolen</taxon>
    </lineage>
</organism>
<feature type="domain" description="CUB" evidence="27">
    <location>
        <begin position="2965"/>
        <end position="3080"/>
    </location>
</feature>
<evidence type="ECO:0000256" key="11">
    <source>
        <dbReference type="ARBA" id="ARBA00022837"/>
    </source>
</evidence>
<keyword evidence="5" id="KW-0153">Cholesterol metabolism</keyword>